<sequence>MNSDWEKLRSFAMQLFPSGYAERYGQRNGTMKIAKNSIVPFDFEGLQIIDYTSKTNRSSSIAEIMVLPGASHPKAYSNRSVKY</sequence>
<evidence type="ECO:0000313" key="1">
    <source>
        <dbReference type="EMBL" id="SEM22685.1"/>
    </source>
</evidence>
<evidence type="ECO:0000313" key="2">
    <source>
        <dbReference type="Proteomes" id="UP000198744"/>
    </source>
</evidence>
<reference evidence="1 2" key="1">
    <citation type="submission" date="2016-10" db="EMBL/GenBank/DDBJ databases">
        <authorList>
            <person name="de Groot N.N."/>
        </authorList>
    </citation>
    <scope>NUCLEOTIDE SEQUENCE [LARGE SCALE GENOMIC DNA]</scope>
    <source>
        <strain evidence="1 2">DSM 8423</strain>
    </source>
</reference>
<name>A0A1H7WNJ5_9BACT</name>
<accession>A0A1H7WNJ5</accession>
<organism evidence="1 2">
    <name type="scientific">Syntrophus gentianae</name>
    <dbReference type="NCBI Taxonomy" id="43775"/>
    <lineage>
        <taxon>Bacteria</taxon>
        <taxon>Pseudomonadati</taxon>
        <taxon>Thermodesulfobacteriota</taxon>
        <taxon>Syntrophia</taxon>
        <taxon>Syntrophales</taxon>
        <taxon>Syntrophaceae</taxon>
        <taxon>Syntrophus</taxon>
    </lineage>
</organism>
<keyword evidence="2" id="KW-1185">Reference proteome</keyword>
<protein>
    <submittedName>
        <fullName evidence="1">Uncharacterized protein</fullName>
    </submittedName>
</protein>
<gene>
    <name evidence="1" type="ORF">SAMN04489760_10745</name>
</gene>
<dbReference type="AlphaFoldDB" id="A0A1H7WNJ5"/>
<dbReference type="EMBL" id="FOBS01000007">
    <property type="protein sequence ID" value="SEM22685.1"/>
    <property type="molecule type" value="Genomic_DNA"/>
</dbReference>
<proteinExistence type="predicted"/>
<dbReference type="Proteomes" id="UP000198744">
    <property type="component" value="Unassembled WGS sequence"/>
</dbReference>